<dbReference type="OrthoDB" id="702at2"/>
<dbReference type="GO" id="GO:0006163">
    <property type="term" value="P:purine nucleotide metabolic process"/>
    <property type="evidence" value="ECO:0007669"/>
    <property type="project" value="UniProtKB-ARBA"/>
</dbReference>
<feature type="domain" description="NAD/GMP synthase" evidence="1">
    <location>
        <begin position="70"/>
        <end position="128"/>
    </location>
</feature>
<evidence type="ECO:0000259" key="1">
    <source>
        <dbReference type="Pfam" id="PF02540"/>
    </source>
</evidence>
<reference evidence="2 3" key="1">
    <citation type="submission" date="2019-08" db="EMBL/GenBank/DDBJ databases">
        <title>Genome of Vicingus serpentipes NCIMB 15042.</title>
        <authorList>
            <person name="Bowman J.P."/>
        </authorList>
    </citation>
    <scope>NUCLEOTIDE SEQUENCE [LARGE SCALE GENOMIC DNA]</scope>
    <source>
        <strain evidence="2 3">NCIMB 15042</strain>
    </source>
</reference>
<name>A0A5C6RZ92_9FLAO</name>
<dbReference type="InterPro" id="IPR022310">
    <property type="entry name" value="NAD/GMP_synthase"/>
</dbReference>
<dbReference type="Pfam" id="PF02540">
    <property type="entry name" value="NAD_synthase"/>
    <property type="match status" value="1"/>
</dbReference>
<dbReference type="InterPro" id="IPR020022">
    <property type="entry name" value="N-acetyl_sugar_amidoTrfase"/>
</dbReference>
<dbReference type="AlphaFoldDB" id="A0A5C6RZ92"/>
<accession>A0A5C6RZ92</accession>
<dbReference type="InterPro" id="IPR014729">
    <property type="entry name" value="Rossmann-like_a/b/a_fold"/>
</dbReference>
<dbReference type="GO" id="GO:0016740">
    <property type="term" value="F:transferase activity"/>
    <property type="evidence" value="ECO:0007669"/>
    <property type="project" value="UniProtKB-KW"/>
</dbReference>
<dbReference type="SUPFAM" id="SSF52402">
    <property type="entry name" value="Adenine nucleotide alpha hydrolases-like"/>
    <property type="match status" value="1"/>
</dbReference>
<comment type="caution">
    <text evidence="2">The sequence shown here is derived from an EMBL/GenBank/DDBJ whole genome shotgun (WGS) entry which is preliminary data.</text>
</comment>
<evidence type="ECO:0000313" key="2">
    <source>
        <dbReference type="EMBL" id="TXB67275.1"/>
    </source>
</evidence>
<dbReference type="NCBIfam" id="TIGR03573">
    <property type="entry name" value="WbuX"/>
    <property type="match status" value="1"/>
</dbReference>
<keyword evidence="2" id="KW-0808">Transferase</keyword>
<keyword evidence="3" id="KW-1185">Reference proteome</keyword>
<proteinExistence type="predicted"/>
<dbReference type="EMBL" id="VOOS01000001">
    <property type="protein sequence ID" value="TXB67275.1"/>
    <property type="molecule type" value="Genomic_DNA"/>
</dbReference>
<sequence length="372" mass="43024">MKKKEYKQCTRCVMDTSDPFIEFDEEGYCNHCKEFFEKTAKLVYQGEETDKQLAIELEKIKQDGKGNPYDCIIGVSGGIDSSYVLYKAVQLGLRPLAVHMDNGWNSEEAVKNIKNVCSKLGVDYQSYVLDWEEFKDIQLAFLRASIVEMEIPTDTAIPAALHKIAANNKVKHVISGGNYATEGILPNSWFYDPKDLKLLKSIHRKYGTKKLKTFPAFDYKKEIYYKKVRGIRIFYLLNYVPFSKDDAMALLQENLGWQYYGGKHYESKFTGFIQSYLQPIKFGVDYRKATFSTQICTGEITREEAIKELKNLPYNAEKIDAEKEYVAKKLGITLTEFEDILALPIKTYNDYPNNEKLLTFLYNTYRKLKINS</sequence>
<dbReference type="RefSeq" id="WP_147098664.1">
    <property type="nucleotide sequence ID" value="NZ_VOOS01000001.1"/>
</dbReference>
<dbReference type="Gene3D" id="3.40.50.620">
    <property type="entry name" value="HUPs"/>
    <property type="match status" value="1"/>
</dbReference>
<dbReference type="Proteomes" id="UP000321721">
    <property type="component" value="Unassembled WGS sequence"/>
</dbReference>
<gene>
    <name evidence="2" type="ORF">FRY74_03560</name>
</gene>
<evidence type="ECO:0000313" key="3">
    <source>
        <dbReference type="Proteomes" id="UP000321721"/>
    </source>
</evidence>
<organism evidence="2 3">
    <name type="scientific">Vicingus serpentipes</name>
    <dbReference type="NCBI Taxonomy" id="1926625"/>
    <lineage>
        <taxon>Bacteria</taxon>
        <taxon>Pseudomonadati</taxon>
        <taxon>Bacteroidota</taxon>
        <taxon>Flavobacteriia</taxon>
        <taxon>Flavobacteriales</taxon>
        <taxon>Vicingaceae</taxon>
        <taxon>Vicingus</taxon>
    </lineage>
</organism>
<protein>
    <submittedName>
        <fullName evidence="2">N-acetyl sugar amidotransferase</fullName>
    </submittedName>
</protein>